<sequence>MIPIGGMSAGTGLALLDATKDKSLALIRSSAQHERAISQFREKIADVSSIDDLMKDQDLYAFVMRAHDLEDQIFGKALIRKMLTSDVSDRKSLVNRLTDQRFKDMHADMGFSPSGAASGDFSDPAWQQKMIDRYVTRQYINAGEEQNETVGRVLEFREKVAGVRNVFDILKDKDLSTVLRTALGIPEATAGLDIDKQAEILERKLDLADLKDPKELDRLVRTYVTISDATSGQSTQNNAALQLLSGMNSGGGDFLPVTIDIAAITALPRRPYA</sequence>
<evidence type="ECO:0000313" key="1">
    <source>
        <dbReference type="EMBL" id="ETW11460.1"/>
    </source>
</evidence>
<dbReference type="InterPro" id="IPR010626">
    <property type="entry name" value="DUF1217"/>
</dbReference>
<dbReference type="eggNOG" id="ENOG502ZBJH">
    <property type="taxonomic scope" value="Bacteria"/>
</dbReference>
<gene>
    <name evidence="1" type="ORF">ATO8_17355</name>
</gene>
<accession>W4HHK5</accession>
<dbReference type="Proteomes" id="UP000019063">
    <property type="component" value="Unassembled WGS sequence"/>
</dbReference>
<dbReference type="InterPro" id="IPR023157">
    <property type="entry name" value="AGR-C-984p-like_sf"/>
</dbReference>
<dbReference type="STRING" id="1379903.ATO8_17355"/>
<dbReference type="SUPFAM" id="SSF158837">
    <property type="entry name" value="AGR C 984p-like"/>
    <property type="match status" value="1"/>
</dbReference>
<proteinExistence type="predicted"/>
<organism evidence="1 2">
    <name type="scientific">Roseivivax marinus</name>
    <dbReference type="NCBI Taxonomy" id="1379903"/>
    <lineage>
        <taxon>Bacteria</taxon>
        <taxon>Pseudomonadati</taxon>
        <taxon>Pseudomonadota</taxon>
        <taxon>Alphaproteobacteria</taxon>
        <taxon>Rhodobacterales</taxon>
        <taxon>Roseobacteraceae</taxon>
        <taxon>Roseivivax</taxon>
    </lineage>
</organism>
<reference evidence="1 2" key="1">
    <citation type="journal article" date="2014" name="Antonie Van Leeuwenhoek">
        <title>Roseivivax atlanticus sp. nov., isolated from surface seawater of the Atlantic Ocean.</title>
        <authorList>
            <person name="Li G."/>
            <person name="Lai Q."/>
            <person name="Liu X."/>
            <person name="Sun F."/>
            <person name="Shao Z."/>
        </authorList>
    </citation>
    <scope>NUCLEOTIDE SEQUENCE [LARGE SCALE GENOMIC DNA]</scope>
    <source>
        <strain evidence="1 2">22II-s10s</strain>
    </source>
</reference>
<name>W4HHK5_9RHOB</name>
<protein>
    <recommendedName>
        <fullName evidence="3">Flagellar protein</fullName>
    </recommendedName>
</protein>
<dbReference type="Pfam" id="PF06748">
    <property type="entry name" value="DUF1217"/>
    <property type="match status" value="1"/>
</dbReference>
<dbReference type="EMBL" id="AQQW01000012">
    <property type="protein sequence ID" value="ETW11460.1"/>
    <property type="molecule type" value="Genomic_DNA"/>
</dbReference>
<evidence type="ECO:0008006" key="3">
    <source>
        <dbReference type="Google" id="ProtNLM"/>
    </source>
</evidence>
<dbReference type="RefSeq" id="WP_043846360.1">
    <property type="nucleotide sequence ID" value="NZ_CP090153.1"/>
</dbReference>
<keyword evidence="2" id="KW-1185">Reference proteome</keyword>
<comment type="caution">
    <text evidence="1">The sequence shown here is derived from an EMBL/GenBank/DDBJ whole genome shotgun (WGS) entry which is preliminary data.</text>
</comment>
<dbReference type="AlphaFoldDB" id="W4HHK5"/>
<dbReference type="Gene3D" id="1.10.3700.10">
    <property type="entry name" value="AGR C 984p-like"/>
    <property type="match status" value="1"/>
</dbReference>
<evidence type="ECO:0000313" key="2">
    <source>
        <dbReference type="Proteomes" id="UP000019063"/>
    </source>
</evidence>